<evidence type="ECO:0000313" key="4">
    <source>
        <dbReference type="WBParaSite" id="ECPE_0001769101-mRNA-1"/>
    </source>
</evidence>
<feature type="chain" id="PRO_5043138385" evidence="1">
    <location>
        <begin position="20"/>
        <end position="70"/>
    </location>
</feature>
<evidence type="ECO:0000256" key="1">
    <source>
        <dbReference type="SAM" id="SignalP"/>
    </source>
</evidence>
<feature type="signal peptide" evidence="1">
    <location>
        <begin position="1"/>
        <end position="19"/>
    </location>
</feature>
<dbReference type="AlphaFoldDB" id="A0A183BEL1"/>
<dbReference type="EMBL" id="UZAN01070561">
    <property type="protein sequence ID" value="VDP94948.1"/>
    <property type="molecule type" value="Genomic_DNA"/>
</dbReference>
<protein>
    <submittedName>
        <fullName evidence="4">Neuropeptide-Like Protein</fullName>
    </submittedName>
</protein>
<organism evidence="4">
    <name type="scientific">Echinostoma caproni</name>
    <dbReference type="NCBI Taxonomy" id="27848"/>
    <lineage>
        <taxon>Eukaryota</taxon>
        <taxon>Metazoa</taxon>
        <taxon>Spiralia</taxon>
        <taxon>Lophotrochozoa</taxon>
        <taxon>Platyhelminthes</taxon>
        <taxon>Trematoda</taxon>
        <taxon>Digenea</taxon>
        <taxon>Plagiorchiida</taxon>
        <taxon>Echinostomata</taxon>
        <taxon>Echinostomatoidea</taxon>
        <taxon>Echinostomatidae</taxon>
        <taxon>Echinostoma</taxon>
    </lineage>
</organism>
<proteinExistence type="predicted"/>
<evidence type="ECO:0000313" key="2">
    <source>
        <dbReference type="EMBL" id="VDP94948.1"/>
    </source>
</evidence>
<reference evidence="2 3" key="2">
    <citation type="submission" date="2018-11" db="EMBL/GenBank/DDBJ databases">
        <authorList>
            <consortium name="Pathogen Informatics"/>
        </authorList>
    </citation>
    <scope>NUCLEOTIDE SEQUENCE [LARGE SCALE GENOMIC DNA]</scope>
    <source>
        <strain evidence="2 3">Egypt</strain>
    </source>
</reference>
<evidence type="ECO:0000313" key="3">
    <source>
        <dbReference type="Proteomes" id="UP000272942"/>
    </source>
</evidence>
<dbReference type="Proteomes" id="UP000272942">
    <property type="component" value="Unassembled WGS sequence"/>
</dbReference>
<keyword evidence="1" id="KW-0732">Signal</keyword>
<reference evidence="4" key="1">
    <citation type="submission" date="2016-06" db="UniProtKB">
        <authorList>
            <consortium name="WormBaseParasite"/>
        </authorList>
    </citation>
    <scope>IDENTIFICATION</scope>
</reference>
<sequence length="70" mass="8186">MHSALTVLLFCLGSFIVIADPDIPILKAYDDIAVPVRTRVYHLRTRYPFERDSSIQRIRKRGPETLWELD</sequence>
<accession>A0A183BEL1</accession>
<dbReference type="WBParaSite" id="ECPE_0001769101-mRNA-1">
    <property type="protein sequence ID" value="ECPE_0001769101-mRNA-1"/>
    <property type="gene ID" value="ECPE_0001769101"/>
</dbReference>
<gene>
    <name evidence="2" type="ORF">ECPE_LOCUS17646</name>
</gene>
<name>A0A183BEL1_9TREM</name>
<keyword evidence="3" id="KW-1185">Reference proteome</keyword>